<sequence length="864" mass="97665">MRVRGILKNYQQWWMWGILGFWMLMICNVGSLWVTVYYGVPVWKDAKTTLFCASDAKAYDTEVHNVWATHACVPTDPNPHEINLGNVTENFDMWKNHMVDQMHEDIISLWDQSLKPCVKLTPLCVTLTCTNAKNDNATVDGNSTTGGEIKNCSFNITTELRDKKQRVHALFYRLDIVPLNNSPREKGGSSSQYRLINCNTSAITQTCPKVSFDPIPIHYCAPAGYAILKCNNKTFNGLGPCNNVSTVQCTHGIKPVVSTQLLLNGSLAEEEIVIRSANLTDNTKTIIVQLNKSVGIVCTRPNNNTRTSIRIGPGQTFYATGDIIGEIRQAYCTISKGDWDETLYNVSEKLKKHFPNKTIMFANSSGGDLEITTHSFNCKGEFFYCNTTPLFNGTYNKTGAYNKTGDNSTITTITLQCRIKQVINMWQEVGRAIYAPPIAGNITCSSNITGLLLTRDGGNNNSSNETETFRPGGGDMRDNWRSELYKYKTVEIKPLGIAPTTAKRRVVEREKRAVGIGAVFLGFLGAAGSTMGAASITLTVQARQLLSGIVQQQSNLLRAIEAQQHLLQLTVWGIKQLQTRVLAIERYLKDQQLLGIWGCSGKLICTTAVPWNTSWSNRSQTDIWDNMTWMQWDREISNYTDIIYRLLEESQNQQEKNEKDLLALDSWENLWNWFSITKWLWYIKIFIMIVGGLIGLRIIFVVLSIVNRVRQGYSPLSFQTLIPKQREPDRLGRIEEEGGEQDRDKSVRLVSGFLALVWDDLRSLCLFSYHQLRDFILIVARAVELLGRSSLRGLQRGWEILKYLGSLVQYWGLEQKKRAIRLLDTIAIAVAEGTDRIIEIVQRICRAILNIPRRIRQGFEAALQ</sequence>
<evidence type="ECO:0000256" key="18">
    <source>
        <dbReference type="ARBA" id="ARBA00022844"/>
    </source>
</evidence>
<comment type="domain">
    <text evidence="32">The YXXL motif is involved in determining the exact site of viral release at the surface of infected mononuclear cells and promotes endocytosis. YXXL and di-leucine endocytosis motifs interact directly or indirectly with the clathrin adapter complexes, opperate independently, and their activities are not additive.</text>
</comment>
<evidence type="ECO:0000256" key="8">
    <source>
        <dbReference type="ARBA" id="ARBA00022510"/>
    </source>
</evidence>
<comment type="function">
    <text evidence="32">Surface protein gp120: Attaches the virus to the host lymphoid cell by binding to the primary receptor CD4. This interaction induces a structural rearrangement creating a high affinity binding site for a chemokine coreceptor like CXCR4 and/or CCR5. Acts as a ligand for CD209/DC-SIGN and CLEC4M/DC-SIGNR, which are respectively found on dendritic cells (DCs), and on endothelial cells of liver sinusoids and lymph node sinuses. These interactions allow capture of viral particles at mucosal surfaces by these cells and subsequent transmission to permissive cells. HIV subverts the migration properties of dendritic cells to gain access to CD4+ T-cells in lymph nodes. Virus transmission to permissive T-cells occurs either in trans (without DCs infection, through viral capture and transmission), or in cis (following DCs productive infection, through the usual CD4-gp120 interaction), thereby inducing a robust infection. In trans infection, bound virions remain infectious over days and it is proposed that they are not degraded, but protected in non-lysosomal acidic organelles within the DCs close to the cell membrane thus contributing to the viral infectious potential during DCs' migration from the periphery to the lymphoid tissues. On arrival at lymphoid tissues, intact virions recycle back to DCs' cell surface allowing virus transmission to CD4+ T-cells.</text>
</comment>
<evidence type="ECO:0000256" key="33">
    <source>
        <dbReference type="RuleBase" id="RU363095"/>
    </source>
</evidence>
<evidence type="ECO:0000256" key="1">
    <source>
        <dbReference type="ARBA" id="ARBA00004402"/>
    </source>
</evidence>
<keyword evidence="26 32" id="KW-0564">Palmitate</keyword>
<keyword evidence="12 32" id="KW-1162">Viral penetration into host cytoplasm</keyword>
<dbReference type="FunFam" id="1.10.287.210:FF:000001">
    <property type="entry name" value="Envelope glycoprotein gp160"/>
    <property type="match status" value="1"/>
</dbReference>
<evidence type="ECO:0000256" key="32">
    <source>
        <dbReference type="HAMAP-Rule" id="MF_04083"/>
    </source>
</evidence>
<keyword evidence="16 32" id="KW-0732">Signal</keyword>
<dbReference type="GO" id="GO:0044175">
    <property type="term" value="C:host cell endosome membrane"/>
    <property type="evidence" value="ECO:0007669"/>
    <property type="project" value="UniProtKB-SubCell"/>
</dbReference>
<keyword evidence="18 32" id="KW-0946">Virion</keyword>
<evidence type="ECO:0000256" key="2">
    <source>
        <dbReference type="ARBA" id="ARBA00004433"/>
    </source>
</evidence>
<dbReference type="FunFam" id="1.20.5.490:FF:000001">
    <property type="entry name" value="Envelope glycoprotein gp160"/>
    <property type="match status" value="1"/>
</dbReference>
<evidence type="ECO:0000259" key="34">
    <source>
        <dbReference type="Pfam" id="PF00516"/>
    </source>
</evidence>
<comment type="PTM">
    <text evidence="32">Specific enzymatic cleavages in vivo yield mature proteins. Envelope glycoproteins are synthesized as a inactive precursor that is heavily N-glycosylated and processed likely by host cell furin in the Golgi to yield the mature SU and TM proteins. The cleavage site between SU and TM requires the minimal sequence [KR]-X-[KR]-R. About 2 of the 9 disulfide bonds of gp41 are reduced by P4HB/PDI, following binding to CD4 receptor.</text>
</comment>
<feature type="disulfide bond" evidence="32">
    <location>
        <begin position="230"/>
        <end position="241"/>
    </location>
</feature>
<keyword evidence="9 32" id="KW-1032">Host cell membrane</keyword>
<feature type="lipid moiety-binding region" description="S-palmitoyl cysteine; by host" evidence="32">
    <location>
        <position position="765"/>
    </location>
</feature>
<keyword evidence="15 32" id="KW-0053">Apoptosis</keyword>
<protein>
    <recommendedName>
        <fullName evidence="32">Envelope glycoprotein gp160</fullName>
    </recommendedName>
    <alternativeName>
        <fullName evidence="32">Env polyprotein</fullName>
    </alternativeName>
    <component>
        <recommendedName>
            <fullName evidence="32">Surface protein gp120</fullName>
            <shortName evidence="32">SU</shortName>
        </recommendedName>
        <alternativeName>
            <fullName evidence="32">Glycoprotein 120</fullName>
            <shortName evidence="32">gp120</shortName>
        </alternativeName>
    </component>
    <component>
        <recommendedName>
            <fullName evidence="32">Transmembrane protein gp41</fullName>
            <shortName evidence="32">TM</shortName>
        </recommendedName>
        <alternativeName>
            <fullName evidence="32">Glycoprotein 41</fullName>
            <shortName evidence="32">gp41</shortName>
        </alternativeName>
    </component>
</protein>
<dbReference type="GO" id="GO:1903908">
    <property type="term" value="P:positive regulation of plasma membrane raft polarization"/>
    <property type="evidence" value="ECO:0007669"/>
    <property type="project" value="UniProtKB-UniRule"/>
</dbReference>
<keyword evidence="14 32" id="KW-0812">Transmembrane</keyword>
<evidence type="ECO:0000256" key="20">
    <source>
        <dbReference type="ARBA" id="ARBA00022879"/>
    </source>
</evidence>
<feature type="transmembrane region" description="Helical" evidence="33">
    <location>
        <begin position="13"/>
        <end position="40"/>
    </location>
</feature>
<keyword evidence="8 32" id="KW-1170">Fusion of virus membrane with host endosomal membrane</keyword>
<feature type="domain" description="Human immunodeficiency virus 1 envelope glycoprotein Gp120" evidence="34">
    <location>
        <begin position="147"/>
        <end position="512"/>
    </location>
</feature>
<evidence type="ECO:0000256" key="24">
    <source>
        <dbReference type="ARBA" id="ARBA00023054"/>
    </source>
</evidence>
<name>M4P258_HV1</name>
<dbReference type="GO" id="GO:1903911">
    <property type="term" value="P:positive regulation of receptor clustering"/>
    <property type="evidence" value="ECO:0007669"/>
    <property type="project" value="UniProtKB-UniRule"/>
</dbReference>
<dbReference type="FunFam" id="2.170.40.20:FF:000004">
    <property type="entry name" value="Envelope glycoprotein gp160"/>
    <property type="match status" value="1"/>
</dbReference>
<comment type="subcellular location">
    <subcellularLocation>
        <location evidence="3">Host cell membrane</location>
        <topology evidence="3">Peripheral membrane protein</topology>
    </subcellularLocation>
    <subcellularLocation>
        <location evidence="1">Host cell membrane</location>
        <topology evidence="1">Single-pass type I membrane protein</topology>
    </subcellularLocation>
    <subcellularLocation>
        <location evidence="2">Host endosome membrane</location>
        <topology evidence="2">Peripheral membrane protein</topology>
    </subcellularLocation>
    <subcellularLocation>
        <location evidence="5">Host endosome membrane</location>
        <topology evidence="5">Single-pass type I membrane protein</topology>
    </subcellularLocation>
    <subcellularLocation>
        <location evidence="6">Virion membrane</location>
        <topology evidence="6">Peripheral membrane protein</topology>
    </subcellularLocation>
    <subcellularLocation>
        <location evidence="4">Virion membrane</location>
        <topology evidence="4">Single-pass type I membrane protein</topology>
    </subcellularLocation>
</comment>
<dbReference type="GO" id="GO:0055036">
    <property type="term" value="C:virion membrane"/>
    <property type="evidence" value="ECO:0007669"/>
    <property type="project" value="UniProtKB-SubCell"/>
</dbReference>
<feature type="chain" id="PRO_5023578894" description="Envelope glycoprotein gp160" evidence="32">
    <location>
        <begin position="31"/>
        <end position="864"/>
    </location>
</feature>
<gene>
    <name evidence="32 36" type="primary">env</name>
</gene>
<feature type="transmembrane region" description="Helical" evidence="33">
    <location>
        <begin position="679"/>
        <end position="706"/>
    </location>
</feature>
<feature type="chain" id="PRO_5023578895" description="Transmembrane protein gp41" evidence="32">
    <location>
        <begin position="513"/>
        <end position="864"/>
    </location>
</feature>
<keyword evidence="7 32" id="KW-1168">Fusion of virus membrane with host membrane</keyword>
<comment type="domain">
    <text evidence="32 33">The 17 amino acids long immunosuppressive region is present in many retroviral envelope proteins. Synthetic peptides derived from this relatively conserved sequence inhibit immune function in vitro and in vivo.</text>
</comment>
<evidence type="ECO:0000313" key="36">
    <source>
        <dbReference type="EMBL" id="AGG96640.1"/>
    </source>
</evidence>
<evidence type="ECO:0000256" key="11">
    <source>
        <dbReference type="ARBA" id="ARBA00022581"/>
    </source>
</evidence>
<feature type="domain" description="Human immunodeficiency virus 1 envelope glycoprotein Gp120" evidence="34">
    <location>
        <begin position="32"/>
        <end position="141"/>
    </location>
</feature>
<keyword evidence="13 32" id="KW-0165">Cleavage on pair of basic residues</keyword>
<comment type="subunit">
    <text evidence="32">The mature envelope protein (Env) consists of a homotrimer of non-covalently associated gp120-gp41 heterodimers. The resulting complex protrudes from the virus surface as a spike. There seems to be as few as 10 spikes on the average virion. Surface protein gp120 interacts with host CD4, CCR5 and CXCR4. Gp120 also interacts with the C-type lectins CD209/DC-SIGN and CLEC4M/DC-SIGNR (collectively referred to as DC-SIGN(R)). Gp120 and gp41 interact with GalCer. Gp120 interacts with host ITGA4/ITGB7 complex; on CD4+ T-cells, this interaction results in rapid activation of integrin ITGAL/LFA-1, which facilitates efficient cell-to-cell spreading of HIV-1. Gp120 interacts with cell-associated heparan sulfate; this interaction increases virus infectivity on permissive cells and may be involved in infection of CD4- cells.</text>
</comment>
<feature type="topological domain" description="Cytoplasmic" evidence="32">
    <location>
        <begin position="707"/>
        <end position="864"/>
    </location>
</feature>
<keyword evidence="24 32" id="KW-0175">Coiled coil</keyword>
<evidence type="ECO:0000256" key="5">
    <source>
        <dbReference type="ARBA" id="ARBA00004578"/>
    </source>
</evidence>
<feature type="disulfide bond" evidence="32">
    <location>
        <begin position="52"/>
        <end position="72"/>
    </location>
</feature>
<evidence type="ECO:0000256" key="14">
    <source>
        <dbReference type="ARBA" id="ARBA00022692"/>
    </source>
</evidence>
<keyword evidence="22 32" id="KW-1133">Transmembrane helix</keyword>
<evidence type="ECO:0000256" key="21">
    <source>
        <dbReference type="ARBA" id="ARBA00022890"/>
    </source>
</evidence>
<comment type="caution">
    <text evidence="32 33">Lacks conserved residue(s) required for the propagation of feature annotation.</text>
</comment>
<feature type="site" description="Cleavage; by host furin" evidence="32">
    <location>
        <begin position="512"/>
        <end position="513"/>
    </location>
</feature>
<comment type="subcellular location">
    <molecule>Transmembrane protein gp41</molecule>
    <subcellularLocation>
        <location evidence="32">Virion membrane</location>
        <topology evidence="32">Single-pass type I membrane protein</topology>
    </subcellularLocation>
    <subcellularLocation>
        <location evidence="32">Host cell membrane</location>
        <topology evidence="32">Single-pass type I membrane protein</topology>
    </subcellularLocation>
    <subcellularLocation>
        <location evidence="32">Host endosome membrane</location>
        <topology evidence="32">Single-pass type I membrane protein</topology>
    </subcellularLocation>
    <text evidence="32">It is probably concentrated at the site of budding and incorporated into the virions possibly by contacts between the cytoplasmic tail of Env and the N-terminus of Gag.</text>
</comment>
<feature type="domain" description="Retroviral envelope protein GP41-like" evidence="35">
    <location>
        <begin position="531"/>
        <end position="721"/>
    </location>
</feature>
<dbReference type="Gene3D" id="2.170.40.20">
    <property type="entry name" value="Human immunodeficiency virus 1, Gp160, envelope glycoprotein"/>
    <property type="match status" value="2"/>
</dbReference>
<keyword evidence="17 32" id="KW-1161">Viral attachment to host cell</keyword>
<feature type="region of interest" description="Immunosuppression" evidence="32">
    <location>
        <begin position="575"/>
        <end position="593"/>
    </location>
</feature>
<keyword evidence="10 32" id="KW-1165">Clathrin-mediated endocytosis of virus by host</keyword>
<keyword evidence="11 32" id="KW-0945">Host-virus interaction</keyword>
<comment type="domain">
    <text evidence="32">The CD4-binding region is targeted by the antibody b12.</text>
</comment>
<comment type="miscellaneous">
    <text evidence="32">Inhibitors targeting HIV-1 viral envelope proteins are used as antiretroviral drugs. Attachment of virions to the cell surface via non-specific interactions and CD4 binding can be blocked by inhibitors that include cyanovirin-N, cyclotriazadisulfonamide analogs, PRO 2000, TNX 355 and PRO 542. In addition, BMS 806 can block CD4-induced conformational changes. Env interactions with the coreceptor molecules can be targeted by CCR5 antagonists including SCH-D, maraviroc (UK 427857) and aplaviroc (GW 873140), and the CXCR4 antagonist AMD 070. Fusion of viral and cellular membranes can be inhibited by peptides such as enfuvirtide and tifuvirtide (T 1249). Resistance to inhibitors associated with mutations in Env are observed. Most of the time, single mutations confer only a modest reduction in drug susceptibility. Combination of several mutations is usually required to develop a high-level drug resistance.</text>
</comment>
<evidence type="ECO:0000256" key="25">
    <source>
        <dbReference type="ARBA" id="ARBA00023136"/>
    </source>
</evidence>
<dbReference type="GO" id="GO:0019031">
    <property type="term" value="C:viral envelope"/>
    <property type="evidence" value="ECO:0007669"/>
    <property type="project" value="UniProtKB-KW"/>
</dbReference>
<dbReference type="GO" id="GO:0019082">
    <property type="term" value="P:viral protein processing"/>
    <property type="evidence" value="ECO:0007669"/>
    <property type="project" value="UniProtKB-UniRule"/>
</dbReference>
<dbReference type="SUPFAM" id="SSF56502">
    <property type="entry name" value="gp120 core"/>
    <property type="match status" value="2"/>
</dbReference>
<dbReference type="GO" id="GO:0019064">
    <property type="term" value="P:fusion of virus membrane with host plasma membrane"/>
    <property type="evidence" value="ECO:0007669"/>
    <property type="project" value="UniProtKB-UniRule"/>
</dbReference>
<keyword evidence="30 32" id="KW-0449">Lipoprotein</keyword>
<evidence type="ECO:0000256" key="29">
    <source>
        <dbReference type="ARBA" id="ARBA00023280"/>
    </source>
</evidence>
<feature type="transmembrane region" description="Helical" evidence="33">
    <location>
        <begin position="513"/>
        <end position="536"/>
    </location>
</feature>
<feature type="short sequence motif" description="YXXL motif; contains endocytosis signal" evidence="32">
    <location>
        <begin position="713"/>
        <end position="716"/>
    </location>
</feature>
<evidence type="ECO:0000256" key="23">
    <source>
        <dbReference type="ARBA" id="ARBA00023046"/>
    </source>
</evidence>
<dbReference type="Pfam" id="PF00517">
    <property type="entry name" value="GP41"/>
    <property type="match status" value="1"/>
</dbReference>
<feature type="disulfide bond" evidence="32">
    <location>
        <begin position="220"/>
        <end position="249"/>
    </location>
</feature>
<evidence type="ECO:0000256" key="3">
    <source>
        <dbReference type="ARBA" id="ARBA00004505"/>
    </source>
</evidence>
<dbReference type="Gene3D" id="1.20.5.490">
    <property type="entry name" value="Single helix bin"/>
    <property type="match status" value="1"/>
</dbReference>
<dbReference type="InterPro" id="IPR036377">
    <property type="entry name" value="Gp120_core_sf"/>
</dbReference>
<evidence type="ECO:0000256" key="17">
    <source>
        <dbReference type="ARBA" id="ARBA00022804"/>
    </source>
</evidence>
<accession>M4P258</accession>
<keyword evidence="29 32" id="KW-0899">Viral immunoevasion</keyword>
<dbReference type="GO" id="GO:0005198">
    <property type="term" value="F:structural molecule activity"/>
    <property type="evidence" value="ECO:0007669"/>
    <property type="project" value="UniProtKB-UniRule"/>
</dbReference>
<evidence type="ECO:0000256" key="16">
    <source>
        <dbReference type="ARBA" id="ARBA00022729"/>
    </source>
</evidence>
<dbReference type="GO" id="GO:0020002">
    <property type="term" value="C:host cell plasma membrane"/>
    <property type="evidence" value="ECO:0007669"/>
    <property type="project" value="UniProtKB-SubCell"/>
</dbReference>
<organism evidence="36">
    <name type="scientific">Human immunodeficiency virus type 1</name>
    <name type="common">HIV-1</name>
    <dbReference type="NCBI Taxonomy" id="11676"/>
    <lineage>
        <taxon>Viruses</taxon>
        <taxon>Riboviria</taxon>
        <taxon>Pararnavirae</taxon>
        <taxon>Artverviricota</taxon>
        <taxon>Revtraviricetes</taxon>
        <taxon>Ortervirales</taxon>
        <taxon>Retroviridae</taxon>
        <taxon>Orthoretrovirinae</taxon>
        <taxon>Lentivirus</taxon>
        <taxon>Lentivirus humimdef1</taxon>
    </lineage>
</organism>
<dbReference type="InterPro" id="IPR037527">
    <property type="entry name" value="Gp160"/>
</dbReference>
<organismHost>
    <name type="scientific">Homo sapiens</name>
    <name type="common">Human</name>
    <dbReference type="NCBI Taxonomy" id="9606"/>
</organismHost>
<comment type="domain">
    <text evidence="32">The membrane proximal external region (MPER) present in gp41 is a tryptophan-rich region recognized by the antibodies 2F5, Z13, and 4E10. MPER seems to play a role in fusion.</text>
</comment>
<feature type="disulfide bond" evidence="32">
    <location>
        <begin position="599"/>
        <end position="605"/>
    </location>
</feature>
<dbReference type="GO" id="GO:0075512">
    <property type="term" value="P:clathrin-dependent endocytosis of virus by host cell"/>
    <property type="evidence" value="ECO:0007669"/>
    <property type="project" value="UniProtKB-UniRule"/>
</dbReference>
<keyword evidence="31 32" id="KW-1160">Virus entry into host cell</keyword>
<dbReference type="InterPro" id="IPR000328">
    <property type="entry name" value="GP41-like"/>
</dbReference>
<keyword evidence="28 32" id="KW-0325">Glycoprotein</keyword>
<dbReference type="GO" id="GO:0019062">
    <property type="term" value="P:virion attachment to host cell"/>
    <property type="evidence" value="ECO:0007669"/>
    <property type="project" value="UniProtKB-UniRule"/>
</dbReference>
<evidence type="ECO:0000256" key="6">
    <source>
        <dbReference type="ARBA" id="ARBA00004650"/>
    </source>
</evidence>
<evidence type="ECO:0000256" key="13">
    <source>
        <dbReference type="ARBA" id="ARBA00022685"/>
    </source>
</evidence>
<comment type="similarity">
    <text evidence="32">Belongs to the HIV-1 env protein family.</text>
</comment>
<dbReference type="EMBL" id="JX972861">
    <property type="protein sequence ID" value="AGG96640.1"/>
    <property type="molecule type" value="Genomic_RNA"/>
</dbReference>
<keyword evidence="21 32" id="KW-1164">Virus endocytosis by host</keyword>
<feature type="region of interest" description="MPER; binding to GalCer" evidence="32">
    <location>
        <begin position="663"/>
        <end position="684"/>
    </location>
</feature>
<feature type="region of interest" description="Fusion peptide" evidence="32">
    <location>
        <begin position="513"/>
        <end position="533"/>
    </location>
</feature>
<keyword evidence="20 32" id="KW-0261">Viral envelope protein</keyword>
<evidence type="ECO:0000256" key="27">
    <source>
        <dbReference type="ARBA" id="ARBA00023157"/>
    </source>
</evidence>
<comment type="PTM">
    <text evidence="32">Highly glycosylated by host. The high number of glycan on the protein is reffered to as 'glycan shield' because it contributes to hide protein sequence from adaptive immune system.</text>
</comment>
<evidence type="ECO:0000256" key="4">
    <source>
        <dbReference type="ARBA" id="ARBA00004563"/>
    </source>
</evidence>
<feature type="region of interest" description="CD4-binding loop" evidence="32">
    <location>
        <begin position="364"/>
        <end position="374"/>
    </location>
</feature>
<comment type="subcellular location">
    <molecule>Surface protein gp120</molecule>
    <subcellularLocation>
        <location evidence="32">Virion membrane</location>
        <topology evidence="32">Peripheral membrane protein</topology>
    </subcellularLocation>
    <subcellularLocation>
        <location evidence="32">Host cell membrane</location>
        <topology evidence="32">Peripheral membrane protein</topology>
    </subcellularLocation>
    <subcellularLocation>
        <location evidence="32">Host endosome membrane</location>
        <topology evidence="32">Single-pass type I membrane protein</topology>
    </subcellularLocation>
    <text evidence="32">The surface protein is not anchored to the viral envelope, but associates with the extravirion surface through its binding to TM. It is probably concentrated at the site of budding and incorporated into the virions possibly by contacts between the cytoplasmic tail of Env and the N-terminus of Gag.</text>
</comment>
<keyword evidence="19 32" id="KW-1043">Host membrane</keyword>
<evidence type="ECO:0000256" key="19">
    <source>
        <dbReference type="ARBA" id="ARBA00022870"/>
    </source>
</evidence>
<keyword evidence="23 32" id="KW-1039">Host endosome</keyword>
<feature type="coiled-coil region" evidence="32">
    <location>
        <begin position="634"/>
        <end position="668"/>
    </location>
</feature>
<evidence type="ECO:0000256" key="26">
    <source>
        <dbReference type="ARBA" id="ARBA00023139"/>
    </source>
</evidence>
<evidence type="ECO:0000256" key="31">
    <source>
        <dbReference type="ARBA" id="ARBA00023296"/>
    </source>
</evidence>
<dbReference type="FunFam" id="2.170.40.20:FF:000003">
    <property type="entry name" value="Envelope glycoprotein gp160"/>
    <property type="match status" value="1"/>
</dbReference>
<keyword evidence="27 32" id="KW-1015">Disulfide bond</keyword>
<dbReference type="Gene3D" id="1.10.287.210">
    <property type="match status" value="1"/>
</dbReference>
<dbReference type="Pfam" id="PF00516">
    <property type="entry name" value="GP120"/>
    <property type="match status" value="2"/>
</dbReference>
<comment type="function">
    <text evidence="32">Transmembrane protein gp41: Acts as a class I viral fusion protein. Under the current model, the protein has at least 3 conformational states: pre-fusion native state, pre-hairpin intermediate state, and post-fusion hairpin state. During fusion of viral and target intracellular membranes, the coiled coil regions (heptad repeats) assume a trimer-of-hairpins structure, positioning the fusion peptide in close proximity to the C-terminal region of the ectodomain. The formation of this structure appears to drive apposition and subsequent fusion of viral and target cell membranes. Complete fusion occurs in host cell endosomes and is dynamin-dependent, however some lipid transfer might occur at the plasma membrane. The virus undergoes clathrin-dependent internalization long before endosomal fusion, thus minimizing the surface exposure of conserved viral epitopes during fusion and reducing the efficacy of inhibitors targeting these epitopes. Membranes fusion leads to delivery of the nucleocapsid into the cytoplasm.</text>
</comment>
<feature type="lipid moiety-binding region" description="S-palmitoyl cysteine; by host" evidence="32">
    <location>
        <position position="845"/>
    </location>
</feature>
<comment type="function">
    <text evidence="32">Envelope glycoprotein gp160: Oligomerizes in the host endoplasmic reticulum into predominantly trimers. In a second time, gp160 transits in the host Golgi, where glycosylation is completed. The precursor is then proteolytically cleaved in the trans-Golgi and thereby activated by cellular furin or furin-like proteases to produce gp120 and gp41.</text>
</comment>
<evidence type="ECO:0000256" key="22">
    <source>
        <dbReference type="ARBA" id="ARBA00022989"/>
    </source>
</evidence>
<comment type="PTM">
    <text evidence="32">Palmitoylation of the transmembrane protein and of Env polyprotein (prior to its proteolytic cleavage) is essential for their association with host cell membrane lipid rafts. Palmitoylation is therefore required for envelope trafficking to classical lipid rafts, but not for viral replication.</text>
</comment>
<evidence type="ECO:0000256" key="15">
    <source>
        <dbReference type="ARBA" id="ARBA00022703"/>
    </source>
</evidence>
<comment type="domain">
    <text evidence="32">Some of the most genetically diverse regions of the viral genome are present in Env. They are called variable regions 1 through 5 (V1 through V5). Coreceptor usage of gp120 is determined mainly by the primary structure of the third variable region (V3) in the outer domain of gp120. The sequence of V3 determines which coreceptor, CCR5 and/or CXCR4 (corresponding to R5/macrophage, X4/T cell and R5X4/T cell and macrophage tropism), is used to trigger the fusion potential of the Env complex, and hence which cells the virus can infect. Binding to CCR5 involves a region adjacent in addition to V3.</text>
</comment>
<dbReference type="CDD" id="cd09909">
    <property type="entry name" value="HIV-1-like_HR1-HR2"/>
    <property type="match status" value="1"/>
</dbReference>
<evidence type="ECO:0000256" key="10">
    <source>
        <dbReference type="ARBA" id="ARBA00022570"/>
    </source>
</evidence>
<evidence type="ECO:0000256" key="9">
    <source>
        <dbReference type="ARBA" id="ARBA00022511"/>
    </source>
</evidence>
<evidence type="ECO:0000259" key="35">
    <source>
        <dbReference type="Pfam" id="PF00517"/>
    </source>
</evidence>
<evidence type="ECO:0000256" key="28">
    <source>
        <dbReference type="ARBA" id="ARBA00023180"/>
    </source>
</evidence>
<evidence type="ECO:0000256" key="12">
    <source>
        <dbReference type="ARBA" id="ARBA00022595"/>
    </source>
</evidence>
<comment type="miscellaneous">
    <text evidence="32">HIV-1 lineages are divided in three main groups, M (for Major), O (for Outlier), and N (for New, or Non-M, Non-O). The vast majority of strains found worldwide belong to the group M. Group O seems to be endemic to and largely confined to Cameroon and neighboring countries in West Central Africa, where these viruses represent a small minority of HIV-1 strains. The group N is represented by a limited number of isolates from Cameroonian persons. The group M is further subdivided in 9 clades or subtypes (A to D, F to H, J and K).</text>
</comment>
<dbReference type="SUPFAM" id="SSF58069">
    <property type="entry name" value="Virus ectodomain"/>
    <property type="match status" value="1"/>
</dbReference>
<dbReference type="InterPro" id="IPR000777">
    <property type="entry name" value="HIV1_Gp120"/>
</dbReference>
<evidence type="ECO:0000256" key="7">
    <source>
        <dbReference type="ARBA" id="ARBA00022506"/>
    </source>
</evidence>
<dbReference type="GO" id="GO:0052031">
    <property type="term" value="P:symbiont-mediated perturbation of host defense response"/>
    <property type="evidence" value="ECO:0007669"/>
    <property type="project" value="UniProtKB-UniRule"/>
</dbReference>
<reference evidence="36" key="1">
    <citation type="journal article" date="2013" name="J. Clin. Invest.">
        <title>Vertical T cell immunodominance and epitope entropy determine HIV-1 escape.</title>
        <authorList>
            <consortium name="CHAVI Core B"/>
            <person name="Liu M.K."/>
            <person name="Hawkins N."/>
            <person name="Ritchie A.J."/>
            <person name="Ganusov V.V."/>
            <person name="Whale V."/>
            <person name="Brackenridge S."/>
            <person name="Li H."/>
            <person name="Pavlicek J.W."/>
            <person name="Cai F."/>
            <person name="Rose-Abrahams M."/>
            <person name="Treurnicht F."/>
            <person name="Hraber P."/>
            <person name="Riou C."/>
            <person name="Gray C."/>
            <person name="Ferrari G."/>
            <person name="Tanner R."/>
            <person name="Ping L.H."/>
            <person name="Anderson J.A."/>
            <person name="Swanstrom R."/>
            <person name="B C.C."/>
            <person name="Cohen M."/>
            <person name="Karim S.S."/>
            <person name="Haynes B."/>
            <person name="Borrow P."/>
            <person name="Perelson A.S."/>
            <person name="Shaw G.M."/>
            <person name="Hahn B.H."/>
            <person name="Williamson C."/>
            <person name="Korber B.T."/>
            <person name="Gao F."/>
            <person name="Self S."/>
            <person name="McMichael A."/>
            <person name="Goonetilleke N."/>
        </authorList>
    </citation>
    <scope>NUCLEOTIDE SEQUENCE</scope>
    <source>
        <strain evidence="36">C.704010042.w02.21dps.e7</strain>
    </source>
</reference>
<proteinExistence type="inferred from homology"/>
<dbReference type="GO" id="GO:0016020">
    <property type="term" value="C:membrane"/>
    <property type="evidence" value="ECO:0007669"/>
    <property type="project" value="UniProtKB-UniRule"/>
</dbReference>
<keyword evidence="25 32" id="KW-0472">Membrane</keyword>
<evidence type="ECO:0000256" key="30">
    <source>
        <dbReference type="ARBA" id="ARBA00023288"/>
    </source>
</evidence>
<dbReference type="HAMAP" id="MF_04083">
    <property type="entry name" value="HIV_ENV"/>
    <property type="match status" value="1"/>
</dbReference>
<dbReference type="GO" id="GO:0039654">
    <property type="term" value="P:fusion of virus membrane with host endosome membrane"/>
    <property type="evidence" value="ECO:0007669"/>
    <property type="project" value="UniProtKB-UniRule"/>
</dbReference>